<evidence type="ECO:0000256" key="10">
    <source>
        <dbReference type="ARBA" id="ARBA00023010"/>
    </source>
</evidence>
<keyword evidence="9" id="KW-1133">Transmembrane helix</keyword>
<comment type="subcellular location">
    <subcellularLocation>
        <location evidence="1">Membrane</location>
        <topology evidence="1">Single-pass membrane protein</topology>
    </subcellularLocation>
    <subcellularLocation>
        <location evidence="2">Plastid</location>
        <location evidence="2">Chloroplast thylakoid membrane</location>
    </subcellularLocation>
</comment>
<evidence type="ECO:0000256" key="13">
    <source>
        <dbReference type="ARBA" id="ARBA00025340"/>
    </source>
</evidence>
<feature type="compositionally biased region" description="Low complexity" evidence="14">
    <location>
        <begin position="231"/>
        <end position="245"/>
    </location>
</feature>
<accession>A0A7S0RPD8</accession>
<protein>
    <recommendedName>
        <fullName evidence="16">Sec-independent protein translocase protein TATB, chloroplastic</fullName>
    </recommendedName>
</protein>
<dbReference type="PANTHER" id="PTHR33162:SF3">
    <property type="entry name" value="SEC-INDEPENDENT PROTEIN TRANSLOCASE PROTEIN TATB, CHLOROPLASTIC"/>
    <property type="match status" value="1"/>
</dbReference>
<keyword evidence="7" id="KW-0653">Protein transport</keyword>
<dbReference type="AlphaFoldDB" id="A0A7S0RPD8"/>
<dbReference type="FunFam" id="1.20.5.3310:FF:000003">
    <property type="entry name" value="Sec-independent protein translocase protein TATB, chloroplastic"/>
    <property type="match status" value="1"/>
</dbReference>
<evidence type="ECO:0000256" key="9">
    <source>
        <dbReference type="ARBA" id="ARBA00022989"/>
    </source>
</evidence>
<dbReference type="EMBL" id="HBFA01031831">
    <property type="protein sequence ID" value="CAD8682647.1"/>
    <property type="molecule type" value="Transcribed_RNA"/>
</dbReference>
<evidence type="ECO:0000256" key="3">
    <source>
        <dbReference type="ARBA" id="ARBA00022448"/>
    </source>
</evidence>
<keyword evidence="12" id="KW-0472">Membrane</keyword>
<evidence type="ECO:0000256" key="12">
    <source>
        <dbReference type="ARBA" id="ARBA00023136"/>
    </source>
</evidence>
<keyword evidence="11" id="KW-0793">Thylakoid</keyword>
<evidence type="ECO:0000256" key="5">
    <source>
        <dbReference type="ARBA" id="ARBA00022640"/>
    </source>
</evidence>
<reference evidence="15" key="1">
    <citation type="submission" date="2021-01" db="EMBL/GenBank/DDBJ databases">
        <authorList>
            <person name="Corre E."/>
            <person name="Pelletier E."/>
            <person name="Niang G."/>
            <person name="Scheremetjew M."/>
            <person name="Finn R."/>
            <person name="Kale V."/>
            <person name="Holt S."/>
            <person name="Cochrane G."/>
            <person name="Meng A."/>
            <person name="Brown T."/>
            <person name="Cohen L."/>
        </authorList>
    </citation>
    <scope>NUCLEOTIDE SEQUENCE</scope>
    <source>
        <strain evidence="15">CCMP722</strain>
    </source>
</reference>
<evidence type="ECO:0008006" key="16">
    <source>
        <dbReference type="Google" id="ProtNLM"/>
    </source>
</evidence>
<evidence type="ECO:0000256" key="8">
    <source>
        <dbReference type="ARBA" id="ARBA00022946"/>
    </source>
</evidence>
<evidence type="ECO:0000256" key="14">
    <source>
        <dbReference type="SAM" id="MobiDB-lite"/>
    </source>
</evidence>
<comment type="function">
    <text evidence="13">Part of the twin-arginine translocation (Tat) system that transports large folded proteins containing a characteristic twin-arginine motif in their signal peptide across the thylakoid membrane. Involved in delta pH-dependent protein transport required for chloroplast development, especially thylakoid membrane formation. TATC and TATB mediate precursor recognition, whereas TATA facilitates translocation.</text>
</comment>
<evidence type="ECO:0000256" key="2">
    <source>
        <dbReference type="ARBA" id="ARBA00004334"/>
    </source>
</evidence>
<keyword evidence="4" id="KW-0150">Chloroplast</keyword>
<dbReference type="PANTHER" id="PTHR33162">
    <property type="entry name" value="SEC-INDEPENDENT PROTEIN TRANSLOCASE PROTEIN TATA, CHLOROPLASTIC"/>
    <property type="match status" value="1"/>
</dbReference>
<feature type="region of interest" description="Disordered" evidence="14">
    <location>
        <begin position="230"/>
        <end position="253"/>
    </location>
</feature>
<dbReference type="Pfam" id="PF02416">
    <property type="entry name" value="TatA_B_E"/>
    <property type="match status" value="1"/>
</dbReference>
<organism evidence="15">
    <name type="scientific">Pyramimonas obovata</name>
    <dbReference type="NCBI Taxonomy" id="1411642"/>
    <lineage>
        <taxon>Eukaryota</taxon>
        <taxon>Viridiplantae</taxon>
        <taxon>Chlorophyta</taxon>
        <taxon>Pyramimonadophyceae</taxon>
        <taxon>Pyramimonadales</taxon>
        <taxon>Pyramimonadaceae</taxon>
        <taxon>Pyramimonas</taxon>
        <taxon>Pyramimonas incertae sedis</taxon>
    </lineage>
</organism>
<dbReference type="GO" id="GO:0006886">
    <property type="term" value="P:intracellular protein transport"/>
    <property type="evidence" value="ECO:0007669"/>
    <property type="project" value="UniProtKB-ARBA"/>
</dbReference>
<keyword evidence="3" id="KW-0813">Transport</keyword>
<evidence type="ECO:0000256" key="7">
    <source>
        <dbReference type="ARBA" id="ARBA00022927"/>
    </source>
</evidence>
<name>A0A7S0RPD8_9CHLO</name>
<dbReference type="GO" id="GO:0009535">
    <property type="term" value="C:chloroplast thylakoid membrane"/>
    <property type="evidence" value="ECO:0007669"/>
    <property type="project" value="UniProtKB-SubCell"/>
</dbReference>
<keyword evidence="6" id="KW-0812">Transmembrane</keyword>
<evidence type="ECO:0000313" key="15">
    <source>
        <dbReference type="EMBL" id="CAD8682647.1"/>
    </source>
</evidence>
<dbReference type="InterPro" id="IPR003369">
    <property type="entry name" value="TatA/B/E"/>
</dbReference>
<evidence type="ECO:0000256" key="1">
    <source>
        <dbReference type="ARBA" id="ARBA00004167"/>
    </source>
</evidence>
<proteinExistence type="predicted"/>
<gene>
    <name evidence="15" type="ORF">POBO1169_LOCUS16013</name>
</gene>
<keyword evidence="10" id="KW-0811">Translocation</keyword>
<evidence type="ECO:0000256" key="4">
    <source>
        <dbReference type="ARBA" id="ARBA00022528"/>
    </source>
</evidence>
<sequence length="253" mass="26248">MATTCVSRSIITAPRPVHHERAGRSRSMVAPAGCIAPNKSMAGLSCPSAPRGLCQSLALSGVPLKLAVRRQPLRSRGYATVTKASIFGVGAPEALVIGVVALLVFGPKGLAEAARGLGKTLRAFQPTIRELQEVSSEFKNTLESEIGYEDLKNEIRGVTAPTPKPAKPLSPDVPSIEEQAKMAEDVMKIEPKAVPPTLSADETVVTDEMKAKAAAAAWGTEAADAAKEVVDATPAATPAAPAAPEAPKENKSA</sequence>
<keyword evidence="8" id="KW-0809">Transit peptide</keyword>
<keyword evidence="5" id="KW-0934">Plastid</keyword>
<evidence type="ECO:0000256" key="6">
    <source>
        <dbReference type="ARBA" id="ARBA00022692"/>
    </source>
</evidence>
<evidence type="ECO:0000256" key="11">
    <source>
        <dbReference type="ARBA" id="ARBA00023078"/>
    </source>
</evidence>
<dbReference type="PRINTS" id="PR01506">
    <property type="entry name" value="TATBPROTEIN"/>
</dbReference>
<dbReference type="Gene3D" id="1.20.5.3310">
    <property type="match status" value="1"/>
</dbReference>